<dbReference type="InterPro" id="IPR011249">
    <property type="entry name" value="Metalloenz_LuxS/M16"/>
</dbReference>
<reference evidence="4 5" key="1">
    <citation type="submission" date="2019-03" db="EMBL/GenBank/DDBJ databases">
        <title>Genomic Encyclopedia of Type Strains, Phase IV (KMG-IV): sequencing the most valuable type-strain genomes for metagenomic binning, comparative biology and taxonomic classification.</title>
        <authorList>
            <person name="Goeker M."/>
        </authorList>
    </citation>
    <scope>NUCLEOTIDE SEQUENCE [LARGE SCALE GENOMIC DNA]</scope>
    <source>
        <strain evidence="4 5">DSM 25082</strain>
    </source>
</reference>
<feature type="domain" description="Peptidase M16 C-terminal" evidence="3">
    <location>
        <begin position="180"/>
        <end position="360"/>
    </location>
</feature>
<dbReference type="GO" id="GO:0046872">
    <property type="term" value="F:metal ion binding"/>
    <property type="evidence" value="ECO:0007669"/>
    <property type="project" value="InterPro"/>
</dbReference>
<keyword evidence="5" id="KW-1185">Reference proteome</keyword>
<proteinExistence type="inferred from homology"/>
<dbReference type="InterPro" id="IPR011765">
    <property type="entry name" value="Pept_M16_N"/>
</dbReference>
<evidence type="ECO:0000313" key="5">
    <source>
        <dbReference type="Proteomes" id="UP000295357"/>
    </source>
</evidence>
<dbReference type="SUPFAM" id="SSF63411">
    <property type="entry name" value="LuxS/MPP-like metallohydrolase"/>
    <property type="match status" value="2"/>
</dbReference>
<evidence type="ECO:0000259" key="2">
    <source>
        <dbReference type="Pfam" id="PF00675"/>
    </source>
</evidence>
<organism evidence="4 5">
    <name type="scientific">Roseateles asaccharophilus</name>
    <dbReference type="NCBI Taxonomy" id="582607"/>
    <lineage>
        <taxon>Bacteria</taxon>
        <taxon>Pseudomonadati</taxon>
        <taxon>Pseudomonadota</taxon>
        <taxon>Betaproteobacteria</taxon>
        <taxon>Burkholderiales</taxon>
        <taxon>Sphaerotilaceae</taxon>
        <taxon>Roseateles</taxon>
    </lineage>
</organism>
<feature type="domain" description="Peptidase M16 N-terminal" evidence="2">
    <location>
        <begin position="33"/>
        <end position="173"/>
    </location>
</feature>
<evidence type="ECO:0000256" key="1">
    <source>
        <dbReference type="ARBA" id="ARBA00007261"/>
    </source>
</evidence>
<dbReference type="Pfam" id="PF00675">
    <property type="entry name" value="Peptidase_M16"/>
    <property type="match status" value="1"/>
</dbReference>
<comment type="caution">
    <text evidence="4">The sequence shown here is derived from an EMBL/GenBank/DDBJ whole genome shotgun (WGS) entry which is preliminary data.</text>
</comment>
<dbReference type="Proteomes" id="UP000295357">
    <property type="component" value="Unassembled WGS sequence"/>
</dbReference>
<dbReference type="InterPro" id="IPR050361">
    <property type="entry name" value="MPP/UQCRC_Complex"/>
</dbReference>
<dbReference type="Gene3D" id="3.30.830.10">
    <property type="entry name" value="Metalloenzyme, LuxS/M16 peptidase-like"/>
    <property type="match status" value="2"/>
</dbReference>
<dbReference type="RefSeq" id="WP_246030653.1">
    <property type="nucleotide sequence ID" value="NZ_JAUFPJ010000001.1"/>
</dbReference>
<dbReference type="InterPro" id="IPR007863">
    <property type="entry name" value="Peptidase_M16_C"/>
</dbReference>
<sequence>MRSATSASAHLPTPWFSTLTNGLRLVAIPMPWRATVSLSVFVRTGSLHEHLPRLNGISHVVEHMAFKGTATRDCQRINLDAEALGADVNAHTDKDHTAFHIEGLPEDLPAFVDLLADIVLNPSFPEEELARELRVIEQEYNEYEEDPSALAFRLFDQACYGSSHPAGRPIIGTRANIRRFKRRDLLDYVGRQYSACNVVIGVAGPLDARRFKALQRQIETQTGFGAMPAGTPNLIEQPAWQGGLKARRLAGSGQTQLVLGFAAPALPEGEARTLPHVLAAALLGEGMSSPLLDEIRERRGLAYNAGCAADIWPHGGQFVIDAATSPEQAVELLEAVHALLRRHADGADQGVALERARRQLRVRALRGLEQPSRRLEAAAQDLFSFGRLRDTQDWLRHLDAVTPAQVRAVFEAMQEQDRARPALALAGSVPAKARERAAALFGLDGAA</sequence>
<name>A0A4R6NBD9_9BURK</name>
<gene>
    <name evidence="4" type="ORF">DFR39_101550</name>
</gene>
<evidence type="ECO:0000313" key="4">
    <source>
        <dbReference type="EMBL" id="TDP13076.1"/>
    </source>
</evidence>
<dbReference type="PANTHER" id="PTHR11851">
    <property type="entry name" value="METALLOPROTEASE"/>
    <property type="match status" value="1"/>
</dbReference>
<dbReference type="PANTHER" id="PTHR11851:SF49">
    <property type="entry name" value="MITOCHONDRIAL-PROCESSING PEPTIDASE SUBUNIT ALPHA"/>
    <property type="match status" value="1"/>
</dbReference>
<protein>
    <submittedName>
        <fullName evidence="4">Putative Zn-dependent peptidase</fullName>
    </submittedName>
</protein>
<dbReference type="Pfam" id="PF05193">
    <property type="entry name" value="Peptidase_M16_C"/>
    <property type="match status" value="1"/>
</dbReference>
<dbReference type="EMBL" id="SNXE01000001">
    <property type="protein sequence ID" value="TDP13076.1"/>
    <property type="molecule type" value="Genomic_DNA"/>
</dbReference>
<comment type="similarity">
    <text evidence="1">Belongs to the peptidase M16 family.</text>
</comment>
<dbReference type="AlphaFoldDB" id="A0A4R6NBD9"/>
<accession>A0A4R6NBD9</accession>
<evidence type="ECO:0000259" key="3">
    <source>
        <dbReference type="Pfam" id="PF05193"/>
    </source>
</evidence>